<dbReference type="AlphaFoldDB" id="A0A2T0X9I2"/>
<evidence type="ECO:0000256" key="2">
    <source>
        <dbReference type="SAM" id="SignalP"/>
    </source>
</evidence>
<feature type="region of interest" description="Disordered" evidence="1">
    <location>
        <begin position="20"/>
        <end position="44"/>
    </location>
</feature>
<reference evidence="4 5" key="1">
    <citation type="submission" date="2018-03" db="EMBL/GenBank/DDBJ databases">
        <title>Genomic Encyclopedia of Archaeal and Bacterial Type Strains, Phase II (KMG-II): from individual species to whole genera.</title>
        <authorList>
            <person name="Goeker M."/>
        </authorList>
    </citation>
    <scope>NUCLEOTIDE SEQUENCE [LARGE SCALE GENOMIC DNA]</scope>
    <source>
        <strain evidence="4 5">DSM 29318</strain>
    </source>
</reference>
<gene>
    <name evidence="4" type="ORF">BCF33_1145</name>
</gene>
<protein>
    <recommendedName>
        <fullName evidence="3">Extensin-like C-terminal domain-containing protein</fullName>
    </recommendedName>
</protein>
<feature type="compositionally biased region" description="Pro residues" evidence="1">
    <location>
        <begin position="24"/>
        <end position="34"/>
    </location>
</feature>
<dbReference type="EMBL" id="PVTT01000001">
    <property type="protein sequence ID" value="PRY95524.1"/>
    <property type="molecule type" value="Genomic_DNA"/>
</dbReference>
<comment type="caution">
    <text evidence="4">The sequence shown here is derived from an EMBL/GenBank/DDBJ whole genome shotgun (WGS) entry which is preliminary data.</text>
</comment>
<proteinExistence type="predicted"/>
<evidence type="ECO:0000313" key="4">
    <source>
        <dbReference type="EMBL" id="PRY95524.1"/>
    </source>
</evidence>
<organism evidence="4 5">
    <name type="scientific">Hasllibacter halocynthiae</name>
    <dbReference type="NCBI Taxonomy" id="595589"/>
    <lineage>
        <taxon>Bacteria</taxon>
        <taxon>Pseudomonadati</taxon>
        <taxon>Pseudomonadota</taxon>
        <taxon>Alphaproteobacteria</taxon>
        <taxon>Rhodobacterales</taxon>
        <taxon>Roseobacteraceae</taxon>
        <taxon>Hasllibacter</taxon>
    </lineage>
</organism>
<dbReference type="Proteomes" id="UP000238801">
    <property type="component" value="Unassembled WGS sequence"/>
</dbReference>
<keyword evidence="5" id="KW-1185">Reference proteome</keyword>
<keyword evidence="2" id="KW-0732">Signal</keyword>
<feature type="domain" description="Extensin-like C-terminal" evidence="3">
    <location>
        <begin position="84"/>
        <end position="263"/>
    </location>
</feature>
<evidence type="ECO:0000313" key="5">
    <source>
        <dbReference type="Proteomes" id="UP000238801"/>
    </source>
</evidence>
<sequence>MIRAILAAALIGGAAFAQDAGAPAVPPATSPAPEPRPDPEARQDEGPIAAIDAETRGGPAAHAVPDAGPGIAEELAEGPEALAACLAELEGAGATFERLDAVSTEEDRDCGIVNPVLLSKLSGGARLTPPITVRCETALSVADWIDRHVTPAAEILGRGEVVRVGTGNGYMCRRRNNSADGPLSEHSFGNAVDITGFEFADGPPVAIEPREDEGTLAEAFQRSVRAASCLYFTTVLGPGADAAHANHLHLDIKERRGGYRLCQ</sequence>
<feature type="signal peptide" evidence="2">
    <location>
        <begin position="1"/>
        <end position="17"/>
    </location>
</feature>
<dbReference type="InterPro" id="IPR009683">
    <property type="entry name" value="Extensin-like_C"/>
</dbReference>
<dbReference type="Pfam" id="PF06904">
    <property type="entry name" value="Extensin-like_C"/>
    <property type="match status" value="1"/>
</dbReference>
<dbReference type="RefSeq" id="WP_158259354.1">
    <property type="nucleotide sequence ID" value="NZ_PVTT01000001.1"/>
</dbReference>
<name>A0A2T0X9I2_9RHOB</name>
<accession>A0A2T0X9I2</accession>
<feature type="compositionally biased region" description="Basic and acidic residues" evidence="1">
    <location>
        <begin position="35"/>
        <end position="44"/>
    </location>
</feature>
<evidence type="ECO:0000259" key="3">
    <source>
        <dbReference type="Pfam" id="PF06904"/>
    </source>
</evidence>
<evidence type="ECO:0000256" key="1">
    <source>
        <dbReference type="SAM" id="MobiDB-lite"/>
    </source>
</evidence>
<feature type="chain" id="PRO_5015560295" description="Extensin-like C-terminal domain-containing protein" evidence="2">
    <location>
        <begin position="18"/>
        <end position="263"/>
    </location>
</feature>
<dbReference type="OrthoDB" id="9809788at2"/>